<feature type="signal peptide" evidence="10">
    <location>
        <begin position="1"/>
        <end position="20"/>
    </location>
</feature>
<evidence type="ECO:0000313" key="13">
    <source>
        <dbReference type="Proteomes" id="UP001642405"/>
    </source>
</evidence>
<dbReference type="CDD" id="cd12087">
    <property type="entry name" value="TM_EGFR-like"/>
    <property type="match status" value="1"/>
</dbReference>
<keyword evidence="7" id="KW-0449">Lipoprotein</keyword>
<dbReference type="InterPro" id="IPR046530">
    <property type="entry name" value="BIM1-like_dom"/>
</dbReference>
<evidence type="ECO:0000313" key="12">
    <source>
        <dbReference type="EMBL" id="CAK7209811.1"/>
    </source>
</evidence>
<evidence type="ECO:0000259" key="11">
    <source>
        <dbReference type="Pfam" id="PF20238"/>
    </source>
</evidence>
<feature type="chain" id="PRO_5045827926" description="Copper acquisition factor BIM1-like domain-containing protein" evidence="10">
    <location>
        <begin position="21"/>
        <end position="257"/>
    </location>
</feature>
<keyword evidence="6" id="KW-0325">Glycoprotein</keyword>
<accession>A0ABP0ARL6</accession>
<keyword evidence="3" id="KW-0336">GPI-anchor</keyword>
<feature type="region of interest" description="Disordered" evidence="8">
    <location>
        <begin position="35"/>
        <end position="54"/>
    </location>
</feature>
<comment type="caution">
    <text evidence="12">The sequence shown here is derived from an EMBL/GenBank/DDBJ whole genome shotgun (WGS) entry which is preliminary data.</text>
</comment>
<evidence type="ECO:0000256" key="8">
    <source>
        <dbReference type="SAM" id="MobiDB-lite"/>
    </source>
</evidence>
<name>A0ABP0ARL6_9PEZI</name>
<evidence type="ECO:0000256" key="10">
    <source>
        <dbReference type="SAM" id="SignalP"/>
    </source>
</evidence>
<evidence type="ECO:0000256" key="7">
    <source>
        <dbReference type="ARBA" id="ARBA00023288"/>
    </source>
</evidence>
<dbReference type="PANTHER" id="PTHR34992:SF5">
    <property type="entry name" value="ANCHORED PROTEIN, PUTATIVE (AFU_ORTHOLOGUE AFUA_6G02800)-RELATED"/>
    <property type="match status" value="1"/>
</dbReference>
<keyword evidence="4 10" id="KW-0732">Signal</keyword>
<reference evidence="12 13" key="1">
    <citation type="submission" date="2024-01" db="EMBL/GenBank/DDBJ databases">
        <authorList>
            <person name="Allen C."/>
            <person name="Tagirdzhanova G."/>
        </authorList>
    </citation>
    <scope>NUCLEOTIDE SEQUENCE [LARGE SCALE GENOMIC DNA]</scope>
</reference>
<evidence type="ECO:0000256" key="5">
    <source>
        <dbReference type="ARBA" id="ARBA00023136"/>
    </source>
</evidence>
<evidence type="ECO:0000256" key="2">
    <source>
        <dbReference type="ARBA" id="ARBA00022475"/>
    </source>
</evidence>
<dbReference type="Pfam" id="PF20238">
    <property type="entry name" value="BIM1-like_dom"/>
    <property type="match status" value="1"/>
</dbReference>
<dbReference type="CDD" id="cd21176">
    <property type="entry name" value="LPMO_auxiliary-like"/>
    <property type="match status" value="1"/>
</dbReference>
<evidence type="ECO:0000256" key="9">
    <source>
        <dbReference type="SAM" id="Phobius"/>
    </source>
</evidence>
<keyword evidence="2" id="KW-1003">Cell membrane</keyword>
<dbReference type="EMBL" id="CAWUHB010000002">
    <property type="protein sequence ID" value="CAK7209811.1"/>
    <property type="molecule type" value="Genomic_DNA"/>
</dbReference>
<comment type="subcellular location">
    <subcellularLocation>
        <location evidence="1">Cell membrane</location>
        <topology evidence="1">Lipid-anchor</topology>
        <topology evidence="1">GPI-anchor</topology>
    </subcellularLocation>
</comment>
<evidence type="ECO:0000256" key="6">
    <source>
        <dbReference type="ARBA" id="ARBA00023180"/>
    </source>
</evidence>
<sequence length="257" mass="27662">MIYATSLIAAIPLFAGLAQAATSTMGHAGFTWPTPRAWSDTSDQSSPCGAEDGVGERTKFPLTNGAVALQINDEAFKVNMAISYNENPSVNGDFVNIVDYTHFPVIDPGNECYSVPDPLSRVLSGQKATLQLSYAALESGRYRTFYACADIVFVPLSQFTETISCYNYSSETGVKTSNPGVAPTPASTSSKHKLTAGAIAGIVVGIAVFFMLAALAFLFRTSQRVKRAARITENHLRLQALRRDPDTAILKKAYTTE</sequence>
<dbReference type="InterPro" id="IPR046936">
    <property type="entry name" value="BIM1-like"/>
</dbReference>
<evidence type="ECO:0000256" key="3">
    <source>
        <dbReference type="ARBA" id="ARBA00022622"/>
    </source>
</evidence>
<keyword evidence="9" id="KW-0812">Transmembrane</keyword>
<proteinExistence type="predicted"/>
<keyword evidence="9" id="KW-1133">Transmembrane helix</keyword>
<dbReference type="Proteomes" id="UP001642405">
    <property type="component" value="Unassembled WGS sequence"/>
</dbReference>
<evidence type="ECO:0000256" key="1">
    <source>
        <dbReference type="ARBA" id="ARBA00004609"/>
    </source>
</evidence>
<keyword evidence="13" id="KW-1185">Reference proteome</keyword>
<gene>
    <name evidence="12" type="ORF">SCUCBS95973_000567</name>
</gene>
<feature type="transmembrane region" description="Helical" evidence="9">
    <location>
        <begin position="194"/>
        <end position="219"/>
    </location>
</feature>
<keyword evidence="5 9" id="KW-0472">Membrane</keyword>
<dbReference type="PANTHER" id="PTHR34992">
    <property type="entry name" value="HYPHAL ANASTAMOSIS-7 PROTEIN"/>
    <property type="match status" value="1"/>
</dbReference>
<organism evidence="12 13">
    <name type="scientific">Sporothrix curviconia</name>
    <dbReference type="NCBI Taxonomy" id="1260050"/>
    <lineage>
        <taxon>Eukaryota</taxon>
        <taxon>Fungi</taxon>
        <taxon>Dikarya</taxon>
        <taxon>Ascomycota</taxon>
        <taxon>Pezizomycotina</taxon>
        <taxon>Sordariomycetes</taxon>
        <taxon>Sordariomycetidae</taxon>
        <taxon>Ophiostomatales</taxon>
        <taxon>Ophiostomataceae</taxon>
        <taxon>Sporothrix</taxon>
    </lineage>
</organism>
<protein>
    <recommendedName>
        <fullName evidence="11">Copper acquisition factor BIM1-like domain-containing protein</fullName>
    </recommendedName>
</protein>
<evidence type="ECO:0000256" key="4">
    <source>
        <dbReference type="ARBA" id="ARBA00022729"/>
    </source>
</evidence>
<feature type="domain" description="Copper acquisition factor BIM1-like" evidence="11">
    <location>
        <begin position="25"/>
        <end position="169"/>
    </location>
</feature>